<protein>
    <recommendedName>
        <fullName evidence="3">Potassium channel tetramerisation-type BTB domain-containing protein</fullName>
    </recommendedName>
</protein>
<dbReference type="PANTHER" id="PTHR14958">
    <property type="entry name" value="POTASSIUM CHANNEL TETRAMERISATION DOMAIN CONTAINING PROTEIN"/>
    <property type="match status" value="1"/>
</dbReference>
<name>A0A2D4IGK2_MICLE</name>
<dbReference type="AlphaFoldDB" id="A0A2D4IGK2"/>
<dbReference type="GO" id="GO:0043161">
    <property type="term" value="P:proteasome-mediated ubiquitin-dependent protein catabolic process"/>
    <property type="evidence" value="ECO:0007669"/>
    <property type="project" value="TreeGrafter"/>
</dbReference>
<proteinExistence type="predicted"/>
<evidence type="ECO:0000313" key="2">
    <source>
        <dbReference type="EMBL" id="LAA83346.1"/>
    </source>
</evidence>
<reference evidence="2" key="1">
    <citation type="submission" date="2017-07" db="EMBL/GenBank/DDBJ databases">
        <authorList>
            <person name="Mikheyev A."/>
            <person name="Grau M."/>
        </authorList>
    </citation>
    <scope>NUCLEOTIDE SEQUENCE</scope>
    <source>
        <tissue evidence="2">Venom_gland</tissue>
    </source>
</reference>
<evidence type="ECO:0008006" key="3">
    <source>
        <dbReference type="Google" id="ProtNLM"/>
    </source>
</evidence>
<organism evidence="2">
    <name type="scientific">Micrurus lemniscatus lemniscatus</name>
    <dbReference type="NCBI Taxonomy" id="129467"/>
    <lineage>
        <taxon>Eukaryota</taxon>
        <taxon>Metazoa</taxon>
        <taxon>Chordata</taxon>
        <taxon>Craniata</taxon>
        <taxon>Vertebrata</taxon>
        <taxon>Euteleostomi</taxon>
        <taxon>Lepidosauria</taxon>
        <taxon>Squamata</taxon>
        <taxon>Bifurcata</taxon>
        <taxon>Unidentata</taxon>
        <taxon>Episquamata</taxon>
        <taxon>Toxicofera</taxon>
        <taxon>Serpentes</taxon>
        <taxon>Colubroidea</taxon>
        <taxon>Elapidae</taxon>
        <taxon>Elapinae</taxon>
        <taxon>Micrurus</taxon>
    </lineage>
</organism>
<feature type="region of interest" description="Disordered" evidence="1">
    <location>
        <begin position="113"/>
        <end position="156"/>
    </location>
</feature>
<sequence length="170" mass="19103">MAEEGVLEEAEFYNIGSLIRLIKDRLEEKDYTITQVPPKHVYRVLQCQEEELTQMVSTMSDGWRFEQLVNIGSSYNYGNEDQSEFLCVVSKELCSSPSGLCSESSRKLKVLPAATQNPEEDPEQEQQNDEELQLQEVEEQEEAPVEADGGGASKEGAWNACVGIKQYTEA</sequence>
<dbReference type="Gene3D" id="3.30.70.2000">
    <property type="match status" value="1"/>
</dbReference>
<dbReference type="GO" id="GO:0005737">
    <property type="term" value="C:cytoplasm"/>
    <property type="evidence" value="ECO:0007669"/>
    <property type="project" value="TreeGrafter"/>
</dbReference>
<dbReference type="GO" id="GO:0045724">
    <property type="term" value="P:positive regulation of cilium assembly"/>
    <property type="evidence" value="ECO:0007669"/>
    <property type="project" value="TreeGrafter"/>
</dbReference>
<reference evidence="2" key="2">
    <citation type="submission" date="2017-11" db="EMBL/GenBank/DDBJ databases">
        <title>Coralsnake Venomics: Analyses of Venom Gland Transcriptomes and Proteomes of Six Brazilian Taxa.</title>
        <authorList>
            <person name="Aird S.D."/>
            <person name="Jorge da Silva N."/>
            <person name="Qiu L."/>
            <person name="Villar-Briones A."/>
            <person name="Aparecida-Saddi V."/>
            <person name="Campos-Telles M.P."/>
            <person name="Grau M."/>
            <person name="Mikheyev A.S."/>
        </authorList>
    </citation>
    <scope>NUCLEOTIDE SEQUENCE</scope>
    <source>
        <tissue evidence="2">Venom_gland</tissue>
    </source>
</reference>
<dbReference type="FunFam" id="3.30.70.2000:FF:000001">
    <property type="entry name" value="Potassium channel tetramerization domain-containing 17"/>
    <property type="match status" value="1"/>
</dbReference>
<dbReference type="EMBL" id="IACK01092320">
    <property type="protein sequence ID" value="LAA83346.1"/>
    <property type="molecule type" value="Transcribed_RNA"/>
</dbReference>
<accession>A0A2D4IGK2</accession>
<dbReference type="Gene3D" id="6.10.140.750">
    <property type="match status" value="1"/>
</dbReference>
<dbReference type="GO" id="GO:0097602">
    <property type="term" value="F:cullin family protein binding"/>
    <property type="evidence" value="ECO:0007669"/>
    <property type="project" value="TreeGrafter"/>
</dbReference>
<evidence type="ECO:0000256" key="1">
    <source>
        <dbReference type="SAM" id="MobiDB-lite"/>
    </source>
</evidence>
<feature type="compositionally biased region" description="Acidic residues" evidence="1">
    <location>
        <begin position="118"/>
        <end position="145"/>
    </location>
</feature>
<dbReference type="PANTHER" id="PTHR14958:SF24">
    <property type="entry name" value="BTB_POZ DOMAIN-CONTAINING PROTEIN KCTD17"/>
    <property type="match status" value="1"/>
</dbReference>
<dbReference type="GO" id="GO:0031463">
    <property type="term" value="C:Cul3-RING ubiquitin ligase complex"/>
    <property type="evidence" value="ECO:0007669"/>
    <property type="project" value="TreeGrafter"/>
</dbReference>